<dbReference type="RefSeq" id="WP_326755118.1">
    <property type="nucleotide sequence ID" value="NZ_CP109134.1"/>
</dbReference>
<keyword evidence="2" id="KW-1185">Reference proteome</keyword>
<accession>A0ABZ1GT94</accession>
<organism evidence="1 2">
    <name type="scientific">Streptomyces hirsutus</name>
    <dbReference type="NCBI Taxonomy" id="35620"/>
    <lineage>
        <taxon>Bacteria</taxon>
        <taxon>Bacillati</taxon>
        <taxon>Actinomycetota</taxon>
        <taxon>Actinomycetes</taxon>
        <taxon>Kitasatosporales</taxon>
        <taxon>Streptomycetaceae</taxon>
        <taxon>Streptomyces</taxon>
    </lineage>
</organism>
<sequence>MGSSSVDTAYVDARRLLDLLEDRDLSRPTRLVGSWGLLATGPHSAPRIAEKLGLAPRTVSLGLLDLAKKGIAHRRFELDEGEVPRPVWTFDGARNRPTATPQERN</sequence>
<name>A0ABZ1GT94_9ACTN</name>
<reference evidence="1 2" key="1">
    <citation type="submission" date="2022-10" db="EMBL/GenBank/DDBJ databases">
        <title>The complete genomes of actinobacterial strains from the NBC collection.</title>
        <authorList>
            <person name="Joergensen T.S."/>
            <person name="Alvarez Arevalo M."/>
            <person name="Sterndorff E.B."/>
            <person name="Faurdal D."/>
            <person name="Vuksanovic O."/>
            <person name="Mourched A.-S."/>
            <person name="Charusanti P."/>
            <person name="Shaw S."/>
            <person name="Blin K."/>
            <person name="Weber T."/>
        </authorList>
    </citation>
    <scope>NUCLEOTIDE SEQUENCE [LARGE SCALE GENOMIC DNA]</scope>
    <source>
        <strain evidence="1 2">NBC 01753</strain>
    </source>
</reference>
<protein>
    <recommendedName>
        <fullName evidence="3">HTH marR-type domain-containing protein</fullName>
    </recommendedName>
</protein>
<proteinExistence type="predicted"/>
<gene>
    <name evidence="1" type="ORF">OIE73_28790</name>
</gene>
<dbReference type="EMBL" id="CP109134">
    <property type="protein sequence ID" value="WSD09345.1"/>
    <property type="molecule type" value="Genomic_DNA"/>
</dbReference>
<dbReference type="GeneID" id="91546654"/>
<evidence type="ECO:0000313" key="2">
    <source>
        <dbReference type="Proteomes" id="UP001335325"/>
    </source>
</evidence>
<evidence type="ECO:0000313" key="1">
    <source>
        <dbReference type="EMBL" id="WSD09345.1"/>
    </source>
</evidence>
<evidence type="ECO:0008006" key="3">
    <source>
        <dbReference type="Google" id="ProtNLM"/>
    </source>
</evidence>
<dbReference type="Proteomes" id="UP001335325">
    <property type="component" value="Chromosome"/>
</dbReference>